<organism evidence="1">
    <name type="scientific">Fervidobacterium thailandense</name>
    <dbReference type="NCBI Taxonomy" id="1008305"/>
    <lineage>
        <taxon>Bacteria</taxon>
        <taxon>Thermotogati</taxon>
        <taxon>Thermotogota</taxon>
        <taxon>Thermotogae</taxon>
        <taxon>Thermotogales</taxon>
        <taxon>Fervidobacteriaceae</taxon>
        <taxon>Fervidobacterium</taxon>
    </lineage>
</organism>
<gene>
    <name evidence="1" type="ORF">ENT77_04615</name>
</gene>
<accession>A0A7C4GLE1</accession>
<dbReference type="AlphaFoldDB" id="A0A7C4GLE1"/>
<name>A0A7C4GLE1_9BACT</name>
<reference evidence="1" key="1">
    <citation type="journal article" date="2020" name="mSystems">
        <title>Genome- and Community-Level Interaction Insights into Carbon Utilization and Element Cycling Functions of Hydrothermarchaeota in Hydrothermal Sediment.</title>
        <authorList>
            <person name="Zhou Z."/>
            <person name="Liu Y."/>
            <person name="Xu W."/>
            <person name="Pan J."/>
            <person name="Luo Z.H."/>
            <person name="Li M."/>
        </authorList>
    </citation>
    <scope>NUCLEOTIDE SEQUENCE [LARGE SCALE GENOMIC DNA]</scope>
    <source>
        <strain evidence="1">SpSt-609</strain>
    </source>
</reference>
<evidence type="ECO:0000313" key="1">
    <source>
        <dbReference type="EMBL" id="HGU40465.1"/>
    </source>
</evidence>
<protein>
    <submittedName>
        <fullName evidence="1">Uncharacterized protein</fullName>
    </submittedName>
</protein>
<comment type="caution">
    <text evidence="1">The sequence shown here is derived from an EMBL/GenBank/DDBJ whole genome shotgun (WGS) entry which is preliminary data.</text>
</comment>
<dbReference type="EMBL" id="DSZY01000021">
    <property type="protein sequence ID" value="HGU40465.1"/>
    <property type="molecule type" value="Genomic_DNA"/>
</dbReference>
<proteinExistence type="predicted"/>
<sequence length="101" mass="11641">MELLDEELRKISCPECVKCGWCCRQTVCYYGEWDYEKHQCKFLTEDNLCAKHDEIVAYEQQLGLNPGLFGSGCCVNFMNPYRLRIIKSRQGGCCKDNEANG</sequence>